<name>A0ABQ6C8I3_9BURK</name>
<keyword evidence="1" id="KW-1133">Transmembrane helix</keyword>
<comment type="caution">
    <text evidence="3">The sequence shown here is derived from an EMBL/GenBank/DDBJ whole genome shotgun (WGS) entry which is preliminary data.</text>
</comment>
<feature type="transmembrane region" description="Helical" evidence="1">
    <location>
        <begin position="128"/>
        <end position="146"/>
    </location>
</feature>
<dbReference type="Pfam" id="PF07331">
    <property type="entry name" value="TctB"/>
    <property type="match status" value="1"/>
</dbReference>
<dbReference type="InterPro" id="IPR009936">
    <property type="entry name" value="DUF1468"/>
</dbReference>
<keyword evidence="1" id="KW-0812">Transmembrane</keyword>
<dbReference type="RefSeq" id="WP_234267397.1">
    <property type="nucleotide sequence ID" value="NZ_BSPB01000040.1"/>
</dbReference>
<protein>
    <recommendedName>
        <fullName evidence="2">DUF1468 domain-containing protein</fullName>
    </recommendedName>
</protein>
<proteinExistence type="predicted"/>
<feature type="transmembrane region" description="Helical" evidence="1">
    <location>
        <begin position="12"/>
        <end position="30"/>
    </location>
</feature>
<evidence type="ECO:0000313" key="4">
    <source>
        <dbReference type="Proteomes" id="UP001156903"/>
    </source>
</evidence>
<evidence type="ECO:0000259" key="2">
    <source>
        <dbReference type="Pfam" id="PF07331"/>
    </source>
</evidence>
<keyword evidence="4" id="KW-1185">Reference proteome</keyword>
<sequence>MHTSHPRLPGELTFMALVVLFSAFMLWASYSISQFTSITSPGVFPMLCAAAMLVTGLMSLVKTARARLVLDDGEGWVQQLVRKLFPLQLVLFTGLIVAYMLLLEVLGFLVASYLFLVISMPVLGSRRIGLNFLVSLVTLAVIFVVFRTAFSVVLPAGSLVGPYLPELLK</sequence>
<evidence type="ECO:0000313" key="3">
    <source>
        <dbReference type="EMBL" id="GLS15997.1"/>
    </source>
</evidence>
<feature type="transmembrane region" description="Helical" evidence="1">
    <location>
        <begin position="89"/>
        <end position="116"/>
    </location>
</feature>
<dbReference type="EMBL" id="BSPB01000040">
    <property type="protein sequence ID" value="GLS15997.1"/>
    <property type="molecule type" value="Genomic_DNA"/>
</dbReference>
<dbReference type="Proteomes" id="UP001156903">
    <property type="component" value="Unassembled WGS sequence"/>
</dbReference>
<organism evidence="3 4">
    <name type="scientific">Hydrogenophaga electricum</name>
    <dbReference type="NCBI Taxonomy" id="1230953"/>
    <lineage>
        <taxon>Bacteria</taxon>
        <taxon>Pseudomonadati</taxon>
        <taxon>Pseudomonadota</taxon>
        <taxon>Betaproteobacteria</taxon>
        <taxon>Burkholderiales</taxon>
        <taxon>Comamonadaceae</taxon>
        <taxon>Hydrogenophaga</taxon>
    </lineage>
</organism>
<accession>A0ABQ6C8I3</accession>
<reference evidence="4" key="1">
    <citation type="journal article" date="2019" name="Int. J. Syst. Evol. Microbiol.">
        <title>The Global Catalogue of Microorganisms (GCM) 10K type strain sequencing project: providing services to taxonomists for standard genome sequencing and annotation.</title>
        <authorList>
            <consortium name="The Broad Institute Genomics Platform"/>
            <consortium name="The Broad Institute Genome Sequencing Center for Infectious Disease"/>
            <person name="Wu L."/>
            <person name="Ma J."/>
        </authorList>
    </citation>
    <scope>NUCLEOTIDE SEQUENCE [LARGE SCALE GENOMIC DNA]</scope>
    <source>
        <strain evidence="4">NBRC 109341</strain>
    </source>
</reference>
<keyword evidence="1" id="KW-0472">Membrane</keyword>
<evidence type="ECO:0000256" key="1">
    <source>
        <dbReference type="SAM" id="Phobius"/>
    </source>
</evidence>
<feature type="domain" description="DUF1468" evidence="2">
    <location>
        <begin position="16"/>
        <end position="155"/>
    </location>
</feature>
<feature type="transmembrane region" description="Helical" evidence="1">
    <location>
        <begin position="42"/>
        <end position="61"/>
    </location>
</feature>
<gene>
    <name evidence="3" type="ORF">GCM10007935_34340</name>
</gene>